<name>A0A2J7TIT8_METSI</name>
<keyword evidence="4 15" id="KW-0963">Cytoplasm</keyword>
<dbReference type="InterPro" id="IPR045060">
    <property type="entry name" value="Phe-tRNA-ligase_IIc_bsu"/>
</dbReference>
<feature type="binding site" evidence="15">
    <location>
        <position position="468"/>
    </location>
    <ligand>
        <name>Mg(2+)</name>
        <dbReference type="ChEBI" id="CHEBI:18420"/>
        <note>shared with alpha subunit</note>
    </ligand>
</feature>
<keyword evidence="9 15" id="KW-0067">ATP-binding</keyword>
<dbReference type="SMART" id="SM00873">
    <property type="entry name" value="B3_4"/>
    <property type="match status" value="1"/>
</dbReference>
<feature type="domain" description="TRNA-binding" evidence="17">
    <location>
        <begin position="39"/>
        <end position="149"/>
    </location>
</feature>
<dbReference type="GO" id="GO:0006432">
    <property type="term" value="P:phenylalanyl-tRNA aminoacylation"/>
    <property type="evidence" value="ECO:0007669"/>
    <property type="project" value="UniProtKB-UniRule"/>
</dbReference>
<dbReference type="InterPro" id="IPR009061">
    <property type="entry name" value="DNA-bd_dom_put_sf"/>
</dbReference>
<dbReference type="InterPro" id="IPR005146">
    <property type="entry name" value="B3/B4_tRNA-bd"/>
</dbReference>
<dbReference type="InterPro" id="IPR020825">
    <property type="entry name" value="Phe-tRNA_synthase-like_B3/B4"/>
</dbReference>
<dbReference type="Pfam" id="PF03483">
    <property type="entry name" value="B3_4"/>
    <property type="match status" value="1"/>
</dbReference>
<feature type="domain" description="B5" evidence="19">
    <location>
        <begin position="403"/>
        <end position="481"/>
    </location>
</feature>
<dbReference type="FunFam" id="3.30.70.380:FF:000001">
    <property type="entry name" value="Phenylalanine--tRNA ligase beta subunit"/>
    <property type="match status" value="1"/>
</dbReference>
<dbReference type="FunFam" id="2.40.50.140:FF:000045">
    <property type="entry name" value="Phenylalanine--tRNA ligase beta subunit"/>
    <property type="match status" value="1"/>
</dbReference>
<evidence type="ECO:0000256" key="16">
    <source>
        <dbReference type="PROSITE-ProRule" id="PRU00209"/>
    </source>
</evidence>
<dbReference type="EC" id="6.1.1.20" evidence="15"/>
<feature type="binding site" evidence="15">
    <location>
        <position position="469"/>
    </location>
    <ligand>
        <name>Mg(2+)</name>
        <dbReference type="ChEBI" id="CHEBI:18420"/>
        <note>shared with alpha subunit</note>
    </ligand>
</feature>
<evidence type="ECO:0000259" key="18">
    <source>
        <dbReference type="PROSITE" id="PS51447"/>
    </source>
</evidence>
<feature type="binding site" evidence="15">
    <location>
        <position position="459"/>
    </location>
    <ligand>
        <name>Mg(2+)</name>
        <dbReference type="ChEBI" id="CHEBI:18420"/>
        <note>shared with alpha subunit</note>
    </ligand>
</feature>
<protein>
    <recommendedName>
        <fullName evidence="15">Phenylalanine--tRNA ligase beta subunit</fullName>
        <ecNumber evidence="15">6.1.1.20</ecNumber>
    </recommendedName>
    <alternativeName>
        <fullName evidence="15">Phenylalanyl-tRNA synthetase beta subunit</fullName>
        <shortName evidence="15">PheRS</shortName>
    </alternativeName>
</protein>
<dbReference type="SUPFAM" id="SSF46955">
    <property type="entry name" value="Putative DNA-binding domain"/>
    <property type="match status" value="1"/>
</dbReference>
<comment type="caution">
    <text evidence="20">The sequence shown here is derived from an EMBL/GenBank/DDBJ whole genome shotgun (WGS) entry which is preliminary data.</text>
</comment>
<dbReference type="SUPFAM" id="SSF54991">
    <property type="entry name" value="Anticodon-binding domain of PheRS"/>
    <property type="match status" value="1"/>
</dbReference>
<organism evidence="20 21">
    <name type="scientific">Methylocella silvestris</name>
    <dbReference type="NCBI Taxonomy" id="199596"/>
    <lineage>
        <taxon>Bacteria</taxon>
        <taxon>Pseudomonadati</taxon>
        <taxon>Pseudomonadota</taxon>
        <taxon>Alphaproteobacteria</taxon>
        <taxon>Hyphomicrobiales</taxon>
        <taxon>Beijerinckiaceae</taxon>
        <taxon>Methylocella</taxon>
    </lineage>
</organism>
<comment type="subcellular location">
    <subcellularLocation>
        <location evidence="1 15">Cytoplasm</location>
    </subcellularLocation>
</comment>
<comment type="catalytic activity">
    <reaction evidence="14 15">
        <text>tRNA(Phe) + L-phenylalanine + ATP = L-phenylalanyl-tRNA(Phe) + AMP + diphosphate + H(+)</text>
        <dbReference type="Rhea" id="RHEA:19413"/>
        <dbReference type="Rhea" id="RHEA-COMP:9668"/>
        <dbReference type="Rhea" id="RHEA-COMP:9699"/>
        <dbReference type="ChEBI" id="CHEBI:15378"/>
        <dbReference type="ChEBI" id="CHEBI:30616"/>
        <dbReference type="ChEBI" id="CHEBI:33019"/>
        <dbReference type="ChEBI" id="CHEBI:58095"/>
        <dbReference type="ChEBI" id="CHEBI:78442"/>
        <dbReference type="ChEBI" id="CHEBI:78531"/>
        <dbReference type="ChEBI" id="CHEBI:456215"/>
        <dbReference type="EC" id="6.1.1.20"/>
    </reaction>
</comment>
<dbReference type="Pfam" id="PF03484">
    <property type="entry name" value="B5"/>
    <property type="match status" value="1"/>
</dbReference>
<evidence type="ECO:0000256" key="9">
    <source>
        <dbReference type="ARBA" id="ARBA00022840"/>
    </source>
</evidence>
<evidence type="ECO:0000256" key="6">
    <source>
        <dbReference type="ARBA" id="ARBA00022598"/>
    </source>
</evidence>
<dbReference type="Pfam" id="PF01588">
    <property type="entry name" value="tRNA_bind"/>
    <property type="match status" value="1"/>
</dbReference>
<dbReference type="Gene3D" id="3.30.56.10">
    <property type="match status" value="2"/>
</dbReference>
<dbReference type="RefSeq" id="WP_102842982.1">
    <property type="nucleotide sequence ID" value="NZ_PDZR01000005.1"/>
</dbReference>
<evidence type="ECO:0000256" key="2">
    <source>
        <dbReference type="ARBA" id="ARBA00008653"/>
    </source>
</evidence>
<comment type="subunit">
    <text evidence="3 15">Tetramer of two alpha and two beta subunits.</text>
</comment>
<evidence type="ECO:0000256" key="7">
    <source>
        <dbReference type="ARBA" id="ARBA00022723"/>
    </source>
</evidence>
<accession>A0A2J7TIT8</accession>
<dbReference type="Gene3D" id="3.30.70.380">
    <property type="entry name" value="Ferrodoxin-fold anticodon-binding domain"/>
    <property type="match status" value="1"/>
</dbReference>
<dbReference type="GO" id="GO:0000049">
    <property type="term" value="F:tRNA binding"/>
    <property type="evidence" value="ECO:0007669"/>
    <property type="project" value="UniProtKB-UniRule"/>
</dbReference>
<evidence type="ECO:0000256" key="8">
    <source>
        <dbReference type="ARBA" id="ARBA00022741"/>
    </source>
</evidence>
<dbReference type="CDD" id="cd00769">
    <property type="entry name" value="PheRS_beta_core"/>
    <property type="match status" value="1"/>
</dbReference>
<dbReference type="Proteomes" id="UP000236286">
    <property type="component" value="Unassembled WGS sequence"/>
</dbReference>
<keyword evidence="12 15" id="KW-0648">Protein biosynthesis</keyword>
<dbReference type="PROSITE" id="PS50886">
    <property type="entry name" value="TRBD"/>
    <property type="match status" value="1"/>
</dbReference>
<proteinExistence type="inferred from homology"/>
<dbReference type="PANTHER" id="PTHR10947:SF0">
    <property type="entry name" value="PHENYLALANINE--TRNA LIGASE BETA SUBUNIT"/>
    <property type="match status" value="1"/>
</dbReference>
<dbReference type="InterPro" id="IPR005121">
    <property type="entry name" value="Fdx_antiC-bd"/>
</dbReference>
<dbReference type="Gene3D" id="2.40.50.140">
    <property type="entry name" value="Nucleic acid-binding proteins"/>
    <property type="match status" value="1"/>
</dbReference>
<evidence type="ECO:0000256" key="4">
    <source>
        <dbReference type="ARBA" id="ARBA00022490"/>
    </source>
</evidence>
<dbReference type="OrthoDB" id="9805455at2"/>
<comment type="cofactor">
    <cofactor evidence="15">
        <name>Mg(2+)</name>
        <dbReference type="ChEBI" id="CHEBI:18420"/>
    </cofactor>
    <text evidence="15">Binds 2 magnesium ions per tetramer.</text>
</comment>
<dbReference type="SUPFAM" id="SSF50249">
    <property type="entry name" value="Nucleic acid-binding proteins"/>
    <property type="match status" value="1"/>
</dbReference>
<feature type="domain" description="FDX-ACB" evidence="18">
    <location>
        <begin position="716"/>
        <end position="809"/>
    </location>
</feature>
<dbReference type="InterPro" id="IPR033714">
    <property type="entry name" value="tRNA_bind_bactPheRS"/>
</dbReference>
<dbReference type="EMBL" id="PDZR01000005">
    <property type="protein sequence ID" value="PNG26684.1"/>
    <property type="molecule type" value="Genomic_DNA"/>
</dbReference>
<dbReference type="SMART" id="SM00874">
    <property type="entry name" value="B5"/>
    <property type="match status" value="1"/>
</dbReference>
<evidence type="ECO:0000259" key="19">
    <source>
        <dbReference type="PROSITE" id="PS51483"/>
    </source>
</evidence>
<dbReference type="NCBIfam" id="NF045760">
    <property type="entry name" value="YtpR"/>
    <property type="match status" value="1"/>
</dbReference>
<reference evidence="20 21" key="1">
    <citation type="submission" date="2017-10" db="EMBL/GenBank/DDBJ databases">
        <title>Genome announcement of Methylocella silvestris TVC from permafrost.</title>
        <authorList>
            <person name="Wang J."/>
            <person name="Geng K."/>
            <person name="Ul-Haque F."/>
            <person name="Crombie A.T."/>
            <person name="Street L.E."/>
            <person name="Wookey P.A."/>
            <person name="Murrell J.C."/>
            <person name="Pratscher J."/>
        </authorList>
    </citation>
    <scope>NUCLEOTIDE SEQUENCE [LARGE SCALE GENOMIC DNA]</scope>
    <source>
        <strain evidence="20 21">TVC</strain>
    </source>
</reference>
<evidence type="ECO:0000256" key="10">
    <source>
        <dbReference type="ARBA" id="ARBA00022842"/>
    </source>
</evidence>
<evidence type="ECO:0000259" key="17">
    <source>
        <dbReference type="PROSITE" id="PS50886"/>
    </source>
</evidence>
<keyword evidence="6 15" id="KW-0436">Ligase</keyword>
<dbReference type="PROSITE" id="PS51447">
    <property type="entry name" value="FDX_ACB"/>
    <property type="match status" value="1"/>
</dbReference>
<dbReference type="Pfam" id="PF03147">
    <property type="entry name" value="FDX-ACB"/>
    <property type="match status" value="1"/>
</dbReference>
<dbReference type="Pfam" id="PF17759">
    <property type="entry name" value="tRNA_synthFbeta"/>
    <property type="match status" value="1"/>
</dbReference>
<evidence type="ECO:0000256" key="13">
    <source>
        <dbReference type="ARBA" id="ARBA00023146"/>
    </source>
</evidence>
<sequence length="810" mass="85706">MKFTLSWLKDHLETDASLTEIVDALTRIGLEVEHVEDPAAALHDFKIARIVEAKPHPNADRLQVCLVETGGEGLVQVVCGAPNARAGLKTVFAPPGAVIPAKQITLSKGVIRGVESNGMLCSGAELGLSGDHDGILELPEAAPVGLQFAPWAGLADPVIEFNLLPNRPDAMGVEGVARDLAAAGLGRFKGRKITPVPASLSVAFAARIDLAAGDSHLAPAFALRLIRGVRNGESPDWLRKRLTAIGLRPINALVDITNYLSFDRARPLHVFDAAKVKGDLVVRRARAGESLNALDGRVYALDEEMIVIADDRGPQSLAGIMGGADTGCDEATTEVLIEAALWHPANIARTGRRLGINSDARYRFERSVDPAFLLPGLELATALTLEFCGGAASDIALAGKIPERDHRIVFFQGEVTRLTGLDLPPSEITGILEHLGFELVYSPGNSDRFVVKVPSFRPDIEGPADLVEEVIRIAGLDRVASRPFARESAGAPAPKLTPLQRRVRTAKRALAAAGLVEAVTWSFISHARAEAFGGGAAELSLANPIAAELSDMRPSLLPGLIASAQRNADRGHGDVALFEVGQIFFGEEEGDQKIAAAALRQGLAKTSGAGRNWLTGAQPADVFDVKADALALLTALGVPTSGLQIVPGGPDWLHPGRSATLQFGPKTKIGYFGEIHPRALAAMGADGPLVCFEVVLNDIPVTKSKPTKTKPRLELFELMPLQRDFAFVVDRSVLAGELVKAALAADKALIVKAEVFDVYEGPGVAEGKKSVAISVTLQPRDRTLTESDIDAVAAKIVAEASQRAGASLRG</sequence>
<keyword evidence="8 15" id="KW-0547">Nucleotide-binding</keyword>
<dbReference type="GO" id="GO:0004826">
    <property type="term" value="F:phenylalanine-tRNA ligase activity"/>
    <property type="evidence" value="ECO:0007669"/>
    <property type="project" value="UniProtKB-UniRule"/>
</dbReference>
<dbReference type="InterPro" id="IPR004532">
    <property type="entry name" value="Phe-tRNA-ligase_IIc_bsu_bact"/>
</dbReference>
<dbReference type="NCBIfam" id="TIGR00472">
    <property type="entry name" value="pheT_bact"/>
    <property type="match status" value="1"/>
</dbReference>
<evidence type="ECO:0000256" key="5">
    <source>
        <dbReference type="ARBA" id="ARBA00022555"/>
    </source>
</evidence>
<keyword evidence="5 16" id="KW-0820">tRNA-binding</keyword>
<dbReference type="InterPro" id="IPR005147">
    <property type="entry name" value="tRNA_synthase_B5-dom"/>
</dbReference>
<dbReference type="PANTHER" id="PTHR10947">
    <property type="entry name" value="PHENYLALANYL-TRNA SYNTHETASE BETA CHAIN AND LEUCINE-RICH REPEAT-CONTAINING PROTEIN 47"/>
    <property type="match status" value="1"/>
</dbReference>
<evidence type="ECO:0000256" key="15">
    <source>
        <dbReference type="HAMAP-Rule" id="MF_00283"/>
    </source>
</evidence>
<gene>
    <name evidence="15" type="primary">pheT</name>
    <name evidence="20" type="ORF">CR492_06740</name>
</gene>
<keyword evidence="11 16" id="KW-0694">RNA-binding</keyword>
<evidence type="ECO:0000256" key="12">
    <source>
        <dbReference type="ARBA" id="ARBA00022917"/>
    </source>
</evidence>
<dbReference type="SMART" id="SM00896">
    <property type="entry name" value="FDX-ACB"/>
    <property type="match status" value="1"/>
</dbReference>
<dbReference type="InterPro" id="IPR002547">
    <property type="entry name" value="tRNA-bd_dom"/>
</dbReference>
<dbReference type="SUPFAM" id="SSF55681">
    <property type="entry name" value="Class II aaRS and biotin synthetases"/>
    <property type="match status" value="1"/>
</dbReference>
<dbReference type="PROSITE" id="PS51483">
    <property type="entry name" value="B5"/>
    <property type="match status" value="1"/>
</dbReference>
<dbReference type="GO" id="GO:0005524">
    <property type="term" value="F:ATP binding"/>
    <property type="evidence" value="ECO:0007669"/>
    <property type="project" value="UniProtKB-UniRule"/>
</dbReference>
<dbReference type="InterPro" id="IPR041616">
    <property type="entry name" value="PheRS_beta_core"/>
</dbReference>
<dbReference type="Gene3D" id="3.30.930.10">
    <property type="entry name" value="Bira Bifunctional Protein, Domain 2"/>
    <property type="match status" value="1"/>
</dbReference>
<evidence type="ECO:0000313" key="20">
    <source>
        <dbReference type="EMBL" id="PNG26684.1"/>
    </source>
</evidence>
<evidence type="ECO:0000256" key="14">
    <source>
        <dbReference type="ARBA" id="ARBA00049255"/>
    </source>
</evidence>
<dbReference type="InterPro" id="IPR012340">
    <property type="entry name" value="NA-bd_OB-fold"/>
</dbReference>
<dbReference type="InterPro" id="IPR045864">
    <property type="entry name" value="aa-tRNA-synth_II/BPL/LPL"/>
</dbReference>
<keyword evidence="7 15" id="KW-0479">Metal-binding</keyword>
<evidence type="ECO:0000256" key="1">
    <source>
        <dbReference type="ARBA" id="ARBA00004496"/>
    </source>
</evidence>
<comment type="similarity">
    <text evidence="2 15">Belongs to the phenylalanyl-tRNA synthetase beta subunit family. Type 1 subfamily.</text>
</comment>
<dbReference type="GO" id="GO:0000287">
    <property type="term" value="F:magnesium ion binding"/>
    <property type="evidence" value="ECO:0007669"/>
    <property type="project" value="UniProtKB-UniRule"/>
</dbReference>
<evidence type="ECO:0000313" key="21">
    <source>
        <dbReference type="Proteomes" id="UP000236286"/>
    </source>
</evidence>
<dbReference type="GO" id="GO:0009328">
    <property type="term" value="C:phenylalanine-tRNA ligase complex"/>
    <property type="evidence" value="ECO:0007669"/>
    <property type="project" value="TreeGrafter"/>
</dbReference>
<feature type="binding site" evidence="15">
    <location>
        <position position="465"/>
    </location>
    <ligand>
        <name>Mg(2+)</name>
        <dbReference type="ChEBI" id="CHEBI:18420"/>
        <note>shared with alpha subunit</note>
    </ligand>
</feature>
<dbReference type="HAMAP" id="MF_00283">
    <property type="entry name" value="Phe_tRNA_synth_beta1"/>
    <property type="match status" value="1"/>
</dbReference>
<keyword evidence="10 15" id="KW-0460">Magnesium</keyword>
<evidence type="ECO:0000256" key="11">
    <source>
        <dbReference type="ARBA" id="ARBA00022884"/>
    </source>
</evidence>
<evidence type="ECO:0000256" key="3">
    <source>
        <dbReference type="ARBA" id="ARBA00011209"/>
    </source>
</evidence>
<keyword evidence="13 15" id="KW-0030">Aminoacyl-tRNA synthetase</keyword>
<dbReference type="CDD" id="cd02796">
    <property type="entry name" value="tRNA_bind_bactPheRS"/>
    <property type="match status" value="1"/>
</dbReference>
<dbReference type="InterPro" id="IPR036690">
    <property type="entry name" value="Fdx_antiC-bd_sf"/>
</dbReference>
<dbReference type="SUPFAM" id="SSF56037">
    <property type="entry name" value="PheT/TilS domain"/>
    <property type="match status" value="1"/>
</dbReference>
<dbReference type="Gene3D" id="3.50.40.10">
    <property type="entry name" value="Phenylalanyl-trna Synthetase, Chain B, domain 3"/>
    <property type="match status" value="1"/>
</dbReference>
<dbReference type="AlphaFoldDB" id="A0A2J7TIT8"/>